<evidence type="ECO:0000313" key="3">
    <source>
        <dbReference type="Proteomes" id="UP000548867"/>
    </source>
</evidence>
<comment type="caution">
    <text evidence="2">The sequence shown here is derived from an EMBL/GenBank/DDBJ whole genome shotgun (WGS) entry which is preliminary data.</text>
</comment>
<reference evidence="2 3" key="1">
    <citation type="submission" date="2020-08" db="EMBL/GenBank/DDBJ databases">
        <title>Genomic Encyclopedia of Type Strains, Phase IV (KMG-IV): sequencing the most valuable type-strain genomes for metagenomic binning, comparative biology and taxonomic classification.</title>
        <authorList>
            <person name="Goeker M."/>
        </authorList>
    </citation>
    <scope>NUCLEOTIDE SEQUENCE [LARGE SCALE GENOMIC DNA]</scope>
    <source>
        <strain evidence="2 3">DSM 27057</strain>
    </source>
</reference>
<dbReference type="FunFam" id="3.40.50.720:FF:000084">
    <property type="entry name" value="Short-chain dehydrogenase reductase"/>
    <property type="match status" value="1"/>
</dbReference>
<proteinExistence type="inferred from homology"/>
<comment type="similarity">
    <text evidence="1">Belongs to the short-chain dehydrogenases/reductases (SDR) family.</text>
</comment>
<dbReference type="Pfam" id="PF13561">
    <property type="entry name" value="adh_short_C2"/>
    <property type="match status" value="1"/>
</dbReference>
<keyword evidence="2" id="KW-0560">Oxidoreductase</keyword>
<accession>A0A7W6G5E6</accession>
<gene>
    <name evidence="2" type="ORF">GGR38_001105</name>
</gene>
<protein>
    <submittedName>
        <fullName evidence="2">3-oxoacyl-[acyl-carrier protein] reductase</fullName>
        <ecNumber evidence="2">1.1.1.100</ecNumber>
    </submittedName>
</protein>
<dbReference type="Proteomes" id="UP000548867">
    <property type="component" value="Unassembled WGS sequence"/>
</dbReference>
<dbReference type="PRINTS" id="PR00081">
    <property type="entry name" value="GDHRDH"/>
</dbReference>
<dbReference type="PANTHER" id="PTHR42760">
    <property type="entry name" value="SHORT-CHAIN DEHYDROGENASES/REDUCTASES FAMILY MEMBER"/>
    <property type="match status" value="1"/>
</dbReference>
<organism evidence="2 3">
    <name type="scientific">Novosphingobium sediminicola</name>
    <dbReference type="NCBI Taxonomy" id="563162"/>
    <lineage>
        <taxon>Bacteria</taxon>
        <taxon>Pseudomonadati</taxon>
        <taxon>Pseudomonadota</taxon>
        <taxon>Alphaproteobacteria</taxon>
        <taxon>Sphingomonadales</taxon>
        <taxon>Sphingomonadaceae</taxon>
        <taxon>Novosphingobium</taxon>
    </lineage>
</organism>
<dbReference type="GO" id="GO:0030497">
    <property type="term" value="P:fatty acid elongation"/>
    <property type="evidence" value="ECO:0007669"/>
    <property type="project" value="TreeGrafter"/>
</dbReference>
<dbReference type="GO" id="GO:0004316">
    <property type="term" value="F:3-oxoacyl-[acyl-carrier-protein] reductase (NADPH) activity"/>
    <property type="evidence" value="ECO:0007669"/>
    <property type="project" value="UniProtKB-EC"/>
</dbReference>
<evidence type="ECO:0000256" key="1">
    <source>
        <dbReference type="ARBA" id="ARBA00006484"/>
    </source>
</evidence>
<dbReference type="AlphaFoldDB" id="A0A7W6G5E6"/>
<dbReference type="SUPFAM" id="SSF51735">
    <property type="entry name" value="NAD(P)-binding Rossmann-fold domains"/>
    <property type="match status" value="1"/>
</dbReference>
<sequence length="254" mass="26382">MSQSRLGGRTALITGAGLGIGRAAALRLAEEGAAVILADRNEERLRETAALLGDAPHLAIPCDVTSEAQVADLFSAALAWRPLDILVNNVGGGRSGRIADLSLEDWEATMALSLRSMFLCTRAAVPGMAARGYGRIVCLSSGARNGTVWNAFYTGAAPYSTAKAGVIGFVRALAIELGDSGITINAVAPGPIDTELAGPYLRAMDEQGLEYAPSRMVPLHRLGTPREVADAILFLAGDEASYITGTTLDVAGGR</sequence>
<dbReference type="PANTHER" id="PTHR42760:SF40">
    <property type="entry name" value="3-OXOACYL-[ACYL-CARRIER-PROTEIN] REDUCTASE, CHLOROPLASTIC"/>
    <property type="match status" value="1"/>
</dbReference>
<dbReference type="InterPro" id="IPR002347">
    <property type="entry name" value="SDR_fam"/>
</dbReference>
<dbReference type="EC" id="1.1.1.100" evidence="2"/>
<keyword evidence="3" id="KW-1185">Reference proteome</keyword>
<dbReference type="RefSeq" id="WP_183623480.1">
    <property type="nucleotide sequence ID" value="NZ_JACIDX010000003.1"/>
</dbReference>
<dbReference type="InterPro" id="IPR036291">
    <property type="entry name" value="NAD(P)-bd_dom_sf"/>
</dbReference>
<evidence type="ECO:0000313" key="2">
    <source>
        <dbReference type="EMBL" id="MBB3954178.1"/>
    </source>
</evidence>
<dbReference type="EMBL" id="JACIDX010000003">
    <property type="protein sequence ID" value="MBB3954178.1"/>
    <property type="molecule type" value="Genomic_DNA"/>
</dbReference>
<name>A0A7W6G5E6_9SPHN</name>
<dbReference type="Gene3D" id="3.40.50.720">
    <property type="entry name" value="NAD(P)-binding Rossmann-like Domain"/>
    <property type="match status" value="1"/>
</dbReference>
<dbReference type="PRINTS" id="PR00080">
    <property type="entry name" value="SDRFAMILY"/>
</dbReference>